<comment type="caution">
    <text evidence="2">The sequence shown here is derived from an EMBL/GenBank/DDBJ whole genome shotgun (WGS) entry which is preliminary data.</text>
</comment>
<dbReference type="AlphaFoldDB" id="A0A0V9UGR3"/>
<keyword evidence="1" id="KW-0812">Transmembrane</keyword>
<evidence type="ECO:0000313" key="2">
    <source>
        <dbReference type="EMBL" id="KSZ57220.1"/>
    </source>
</evidence>
<accession>A0A0V9UGR3</accession>
<sequence>MERAMSNLDAVEAHLLNLEPAADVLGQMPCLLRHVQCHLRPNDSRRQEFERLARRLGIGDSDGSAVATVEPDRAVQEQLVDEERRRIVTIVRAASSAALREQVRLRSFRNIVVATTVLMTLLAVGLAIIGLLYPALVPMCFVPEESGTAVVVCPNGQSQPFVPLSGNQLTDGQEIDAIVAATVRPADLLVIELVGMTAAAIAAAAAIRGLKGSSERYGLPVALAALKLPMGAITAFLGLLLLRGQFVPGLGALDTPAQIVAWALVFGYGQQLFTRLVDQQGQVVLETVRGADKRETGTSSD</sequence>
<evidence type="ECO:0000256" key="1">
    <source>
        <dbReference type="SAM" id="Phobius"/>
    </source>
</evidence>
<dbReference type="EMBL" id="AZXY01000010">
    <property type="protein sequence ID" value="KSZ57220.1"/>
    <property type="molecule type" value="Genomic_DNA"/>
</dbReference>
<feature type="transmembrane region" description="Helical" evidence="1">
    <location>
        <begin position="188"/>
        <end position="207"/>
    </location>
</feature>
<proteinExistence type="predicted"/>
<protein>
    <submittedName>
        <fullName evidence="2">Uncharacterized protein</fullName>
    </submittedName>
</protein>
<reference evidence="2 3" key="2">
    <citation type="journal article" date="2016" name="Genome Announc.">
        <title>Draft Genome Sequence of a Versatile Hydrocarbon-Degrading Bacterium, Rhodococcus pyridinivorans Strain KG-16, Collected from Oil Fields in India.</title>
        <authorList>
            <person name="Aggarwal R.K."/>
            <person name="Dawar C."/>
            <person name="Phanindranath R."/>
            <person name="Mutnuri L."/>
            <person name="Dayal A.M."/>
        </authorList>
    </citation>
    <scope>NUCLEOTIDE SEQUENCE [LARGE SCALE GENOMIC DNA]</scope>
    <source>
        <strain evidence="2 3">KG-16</strain>
    </source>
</reference>
<organism evidence="2 3">
    <name type="scientific">Rhodococcus pyridinivorans KG-16</name>
    <dbReference type="NCBI Taxonomy" id="1441730"/>
    <lineage>
        <taxon>Bacteria</taxon>
        <taxon>Bacillati</taxon>
        <taxon>Actinomycetota</taxon>
        <taxon>Actinomycetes</taxon>
        <taxon>Mycobacteriales</taxon>
        <taxon>Nocardiaceae</taxon>
        <taxon>Rhodococcus</taxon>
    </lineage>
</organism>
<feature type="transmembrane region" description="Helical" evidence="1">
    <location>
        <begin position="111"/>
        <end position="133"/>
    </location>
</feature>
<feature type="transmembrane region" description="Helical" evidence="1">
    <location>
        <begin position="219"/>
        <end position="242"/>
    </location>
</feature>
<evidence type="ECO:0000313" key="3">
    <source>
        <dbReference type="Proteomes" id="UP000053060"/>
    </source>
</evidence>
<reference evidence="3" key="1">
    <citation type="submission" date="2015-01" db="EMBL/GenBank/DDBJ databases">
        <title>Draft genome sequence of Rhodococcus pyridinivorans strain KG-16, a hydrocarbon-degrading bacterium.</title>
        <authorList>
            <person name="Aggarwal R.K."/>
            <person name="Dawar C."/>
        </authorList>
    </citation>
    <scope>NUCLEOTIDE SEQUENCE [LARGE SCALE GENOMIC DNA]</scope>
    <source>
        <strain evidence="3">KG-16</strain>
    </source>
</reference>
<dbReference type="Proteomes" id="UP000053060">
    <property type="component" value="Unassembled WGS sequence"/>
</dbReference>
<name>A0A0V9UGR3_9NOCA</name>
<keyword evidence="1" id="KW-1133">Transmembrane helix</keyword>
<keyword evidence="1" id="KW-0472">Membrane</keyword>
<dbReference type="PATRIC" id="fig|1441730.3.peg.3988"/>
<gene>
    <name evidence="2" type="ORF">Z045_19095</name>
</gene>